<reference evidence="1 2" key="1">
    <citation type="submission" date="2019-10" db="EMBL/GenBank/DDBJ databases">
        <title>Evolutionary dynamics of vancomycin-resistant Enterococcus faecium during gastrointestinal tract colonization and bloodstream infection in immunocompromised pediatric patients.</title>
        <authorList>
            <person name="Chilambi G.S."/>
            <person name="Nordstrom H.R."/>
            <person name="Evans D.R."/>
            <person name="Ferrolino J."/>
            <person name="Hayden R.T."/>
            <person name="Maron G.M."/>
            <person name="Vo A.N."/>
            <person name="Gilmore M.S."/>
            <person name="Wolf J."/>
            <person name="Rosch J.W."/>
            <person name="Van Tyne D."/>
        </authorList>
    </citation>
    <scope>NUCLEOTIDE SEQUENCE [LARGE SCALE GENOMIC DNA]</scope>
    <source>
        <strain evidence="1 2">VRECG27</strain>
    </source>
</reference>
<dbReference type="InterPro" id="IPR024735">
    <property type="entry name" value="TcpC"/>
</dbReference>
<protein>
    <submittedName>
        <fullName evidence="1">Conjugal transfer protein</fullName>
    </submittedName>
</protein>
<evidence type="ECO:0000313" key="2">
    <source>
        <dbReference type="Proteomes" id="UP000469871"/>
    </source>
</evidence>
<accession>A0A7V8C6Z4</accession>
<gene>
    <name evidence="1" type="ORF">GBM73_01840</name>
</gene>
<dbReference type="Gene3D" id="3.10.450.540">
    <property type="match status" value="1"/>
</dbReference>
<name>A0A7V8C6Z4_ENTFC</name>
<proteinExistence type="predicted"/>
<comment type="caution">
    <text evidence="1">The sequence shown here is derived from an EMBL/GenBank/DDBJ whole genome shotgun (WGS) entry which is preliminary data.</text>
</comment>
<dbReference type="Pfam" id="PF12642">
    <property type="entry name" value="TpcC"/>
    <property type="match status" value="1"/>
</dbReference>
<dbReference type="RefSeq" id="WP_002353556.1">
    <property type="nucleotide sequence ID" value="NZ_CP066606.1"/>
</dbReference>
<dbReference type="InterPro" id="IPR035628">
    <property type="entry name" value="TcpC_C"/>
</dbReference>
<sequence length="330" mass="38745">MKKRQLRRKEKVYTEKVPNQRKIHSKKAVKWIWCLVLFLCFSGGLAFFQSMKTKVQVSFLKDEIQQLQKKEVQSQSELTYTPEIESFMNRFVALYMNTFDNHEQEQQRQEILKKEFYAQNFIQEPGSVSGIRKLTAASFIGLKEIETIPTASYKVTYDIRSMDPENKKETSVTITQVLNLPFSISNKGCRIIAYPYFTALPKNTEKQRMITYDDTLYETVDASEAKDVEGFVEDFLDKYAKNNAKDMSYMMKEPEGLNQTAKVDQVEMKVLRYKETKKTFIVKATVVFRDGDTSLLQKEQMTLVITKKTNQYYVEKLTHNWLDRKGDERK</sequence>
<dbReference type="AlphaFoldDB" id="A0A7V8C6Z4"/>
<evidence type="ECO:0000313" key="1">
    <source>
        <dbReference type="EMBL" id="KAB7576131.1"/>
    </source>
</evidence>
<dbReference type="EMBL" id="WEFP01000001">
    <property type="protein sequence ID" value="KAB7576131.1"/>
    <property type="molecule type" value="Genomic_DNA"/>
</dbReference>
<dbReference type="Proteomes" id="UP000469871">
    <property type="component" value="Unassembled WGS sequence"/>
</dbReference>
<dbReference type="CDD" id="cd16428">
    <property type="entry name" value="TcpC_C"/>
    <property type="match status" value="1"/>
</dbReference>
<dbReference type="CDD" id="cd16386">
    <property type="entry name" value="TcpC_N"/>
    <property type="match status" value="1"/>
</dbReference>
<organism evidence="1 2">
    <name type="scientific">Enterococcus faecium</name>
    <name type="common">Streptococcus faecium</name>
    <dbReference type="NCBI Taxonomy" id="1352"/>
    <lineage>
        <taxon>Bacteria</taxon>
        <taxon>Bacillati</taxon>
        <taxon>Bacillota</taxon>
        <taxon>Bacilli</taxon>
        <taxon>Lactobacillales</taxon>
        <taxon>Enterococcaceae</taxon>
        <taxon>Enterococcus</taxon>
    </lineage>
</organism>